<feature type="region of interest" description="Disordered" evidence="1">
    <location>
        <begin position="1"/>
        <end position="58"/>
    </location>
</feature>
<protein>
    <recommendedName>
        <fullName evidence="2">DUF7573 domain-containing protein</fullName>
    </recommendedName>
</protein>
<evidence type="ECO:0000259" key="2">
    <source>
        <dbReference type="Pfam" id="PF24458"/>
    </source>
</evidence>
<feature type="domain" description="DUF7573" evidence="2">
    <location>
        <begin position="50"/>
        <end position="87"/>
    </location>
</feature>
<organism evidence="3 4">
    <name type="scientific">Haloferax larsenii</name>
    <dbReference type="NCBI Taxonomy" id="302484"/>
    <lineage>
        <taxon>Archaea</taxon>
        <taxon>Methanobacteriati</taxon>
        <taxon>Methanobacteriota</taxon>
        <taxon>Stenosarchaea group</taxon>
        <taxon>Halobacteria</taxon>
        <taxon>Halobacteriales</taxon>
        <taxon>Haloferacaceae</taxon>
        <taxon>Haloferax</taxon>
    </lineage>
</organism>
<accession>A0A1H7MS83</accession>
<evidence type="ECO:0000313" key="4">
    <source>
        <dbReference type="Proteomes" id="UP000183894"/>
    </source>
</evidence>
<gene>
    <name evidence="3" type="ORF">SAMN04488691_10361</name>
</gene>
<sequence>MSNRSLDDFAGAPDDDDDAAESVADHAAESLSDDSETEADVDAPDAPEPLATYRWTPDGTSCPVCGDTVEKRWLDDGQYVCHDCKDW</sequence>
<dbReference type="OrthoDB" id="157634at2157"/>
<evidence type="ECO:0000256" key="1">
    <source>
        <dbReference type="SAM" id="MobiDB-lite"/>
    </source>
</evidence>
<dbReference type="EMBL" id="FOAD01000003">
    <property type="protein sequence ID" value="SEL13668.1"/>
    <property type="molecule type" value="Genomic_DNA"/>
</dbReference>
<dbReference type="Proteomes" id="UP000183894">
    <property type="component" value="Unassembled WGS sequence"/>
</dbReference>
<dbReference type="Pfam" id="PF24458">
    <property type="entry name" value="DUF7573"/>
    <property type="match status" value="1"/>
</dbReference>
<proteinExistence type="predicted"/>
<dbReference type="AlphaFoldDB" id="A0A1H7MS83"/>
<feature type="compositionally biased region" description="Acidic residues" evidence="1">
    <location>
        <begin position="31"/>
        <end position="45"/>
    </location>
</feature>
<reference evidence="3 4" key="1">
    <citation type="submission" date="2016-10" db="EMBL/GenBank/DDBJ databases">
        <authorList>
            <person name="de Groot N.N."/>
        </authorList>
    </citation>
    <scope>NUCLEOTIDE SEQUENCE [LARGE SCALE GENOMIC DNA]</scope>
    <source>
        <strain evidence="3 4">CDM_5</strain>
    </source>
</reference>
<dbReference type="InterPro" id="IPR055995">
    <property type="entry name" value="DUF7573"/>
</dbReference>
<dbReference type="RefSeq" id="WP_074793129.1">
    <property type="nucleotide sequence ID" value="NZ_FOAD01000003.1"/>
</dbReference>
<name>A0A1H7MS83_HALLR</name>
<evidence type="ECO:0000313" key="3">
    <source>
        <dbReference type="EMBL" id="SEL13668.1"/>
    </source>
</evidence>